<accession>A0A7J6HJ95</accession>
<dbReference type="InterPro" id="IPR052929">
    <property type="entry name" value="RNase_H-like_EbsB-rel"/>
</dbReference>
<dbReference type="AlphaFoldDB" id="A0A7J6HJ95"/>
<protein>
    <recommendedName>
        <fullName evidence="1">RNase H type-1 domain-containing protein</fullName>
    </recommendedName>
</protein>
<gene>
    <name evidence="2" type="ORF">F8388_001730</name>
</gene>
<evidence type="ECO:0000313" key="2">
    <source>
        <dbReference type="EMBL" id="KAF4395343.1"/>
    </source>
</evidence>
<name>A0A7J6HJ95_CANSA</name>
<evidence type="ECO:0000259" key="1">
    <source>
        <dbReference type="Pfam" id="PF13456"/>
    </source>
</evidence>
<dbReference type="PANTHER" id="PTHR47074:SF21">
    <property type="entry name" value="RNASE H TYPE-1 DOMAIN-CONTAINING PROTEIN"/>
    <property type="match status" value="1"/>
</dbReference>
<feature type="domain" description="RNase H type-1" evidence="1">
    <location>
        <begin position="5"/>
        <end position="96"/>
    </location>
</feature>
<dbReference type="Proteomes" id="UP000525078">
    <property type="component" value="Unassembled WGS sequence"/>
</dbReference>
<dbReference type="EMBL" id="JAATIP010000007">
    <property type="protein sequence ID" value="KAF4395343.1"/>
    <property type="molecule type" value="Genomic_DNA"/>
</dbReference>
<dbReference type="GO" id="GO:0004523">
    <property type="term" value="F:RNA-DNA hybrid ribonuclease activity"/>
    <property type="evidence" value="ECO:0007669"/>
    <property type="project" value="InterPro"/>
</dbReference>
<proteinExistence type="predicted"/>
<dbReference type="GO" id="GO:0003676">
    <property type="term" value="F:nucleic acid binding"/>
    <property type="evidence" value="ECO:0007669"/>
    <property type="project" value="InterPro"/>
</dbReference>
<reference evidence="2 3" key="1">
    <citation type="journal article" date="2020" name="bioRxiv">
        <title>Sequence and annotation of 42 cannabis genomes reveals extensive copy number variation in cannabinoid synthesis and pathogen resistance genes.</title>
        <authorList>
            <person name="Mckernan K.J."/>
            <person name="Helbert Y."/>
            <person name="Kane L.T."/>
            <person name="Ebling H."/>
            <person name="Zhang L."/>
            <person name="Liu B."/>
            <person name="Eaton Z."/>
            <person name="Mclaughlin S."/>
            <person name="Kingan S."/>
            <person name="Baybayan P."/>
            <person name="Concepcion G."/>
            <person name="Jordan M."/>
            <person name="Riva A."/>
            <person name="Barbazuk W."/>
            <person name="Harkins T."/>
        </authorList>
    </citation>
    <scope>NUCLEOTIDE SEQUENCE [LARGE SCALE GENOMIC DNA]</scope>
    <source>
        <strain evidence="3">cv. Jamaican Lion 4</strain>
        <tissue evidence="2">Leaf</tissue>
    </source>
</reference>
<evidence type="ECO:0000313" key="3">
    <source>
        <dbReference type="Proteomes" id="UP000525078"/>
    </source>
</evidence>
<dbReference type="InterPro" id="IPR002156">
    <property type="entry name" value="RNaseH_domain"/>
</dbReference>
<organism evidence="2 3">
    <name type="scientific">Cannabis sativa</name>
    <name type="common">Hemp</name>
    <name type="synonym">Marijuana</name>
    <dbReference type="NCBI Taxonomy" id="3483"/>
    <lineage>
        <taxon>Eukaryota</taxon>
        <taxon>Viridiplantae</taxon>
        <taxon>Streptophyta</taxon>
        <taxon>Embryophyta</taxon>
        <taxon>Tracheophyta</taxon>
        <taxon>Spermatophyta</taxon>
        <taxon>Magnoliopsida</taxon>
        <taxon>eudicotyledons</taxon>
        <taxon>Gunneridae</taxon>
        <taxon>Pentapetalae</taxon>
        <taxon>rosids</taxon>
        <taxon>fabids</taxon>
        <taxon>Rosales</taxon>
        <taxon>Cannabaceae</taxon>
        <taxon>Cannabis</taxon>
    </lineage>
</organism>
<dbReference type="PANTHER" id="PTHR47074">
    <property type="entry name" value="BNAC02G40300D PROTEIN"/>
    <property type="match status" value="1"/>
</dbReference>
<comment type="caution">
    <text evidence="2">The sequence shown here is derived from an EMBL/GenBank/DDBJ whole genome shotgun (WGS) entry which is preliminary data.</text>
</comment>
<sequence length="171" mass="19137">MASTSTSASGLFSPAVAKTIAVLHGIQLCLRLGYVEVDIGMDCQRVVLHFSKEESYLAEFDFVLHDILKLCGGSSLFKFILYNHSTNDITHKLAKLVPNEVVSSFNKQIALTKLVIDLQIRSMLANHYHLHHSLLPCLVFRVTLFLCPSTNNRVFDGVKLTRPLSKVGKYF</sequence>
<dbReference type="Pfam" id="PF13456">
    <property type="entry name" value="RVT_3"/>
    <property type="match status" value="1"/>
</dbReference>